<dbReference type="Proteomes" id="UP001153636">
    <property type="component" value="Chromosome 16"/>
</dbReference>
<gene>
    <name evidence="2" type="ORF">PSYICH_LOCUS5107</name>
</gene>
<accession>A0A9P0CMK3</accession>
<evidence type="ECO:0000256" key="1">
    <source>
        <dbReference type="SAM" id="MobiDB-lite"/>
    </source>
</evidence>
<organism evidence="2 3">
    <name type="scientific">Psylliodes chrysocephalus</name>
    <dbReference type="NCBI Taxonomy" id="3402493"/>
    <lineage>
        <taxon>Eukaryota</taxon>
        <taxon>Metazoa</taxon>
        <taxon>Ecdysozoa</taxon>
        <taxon>Arthropoda</taxon>
        <taxon>Hexapoda</taxon>
        <taxon>Insecta</taxon>
        <taxon>Pterygota</taxon>
        <taxon>Neoptera</taxon>
        <taxon>Endopterygota</taxon>
        <taxon>Coleoptera</taxon>
        <taxon>Polyphaga</taxon>
        <taxon>Cucujiformia</taxon>
        <taxon>Chrysomeloidea</taxon>
        <taxon>Chrysomelidae</taxon>
        <taxon>Galerucinae</taxon>
        <taxon>Alticini</taxon>
        <taxon>Psylliodes</taxon>
    </lineage>
</organism>
<reference evidence="2" key="1">
    <citation type="submission" date="2022-01" db="EMBL/GenBank/DDBJ databases">
        <authorList>
            <person name="King R."/>
        </authorList>
    </citation>
    <scope>NUCLEOTIDE SEQUENCE</scope>
</reference>
<feature type="region of interest" description="Disordered" evidence="1">
    <location>
        <begin position="50"/>
        <end position="91"/>
    </location>
</feature>
<feature type="compositionally biased region" description="Basic residues" evidence="1">
    <location>
        <begin position="7"/>
        <end position="16"/>
    </location>
</feature>
<name>A0A9P0CMK3_9CUCU</name>
<proteinExistence type="predicted"/>
<dbReference type="OrthoDB" id="6603924at2759"/>
<evidence type="ECO:0000313" key="3">
    <source>
        <dbReference type="Proteomes" id="UP001153636"/>
    </source>
</evidence>
<keyword evidence="3" id="KW-1185">Reference proteome</keyword>
<evidence type="ECO:0000313" key="2">
    <source>
        <dbReference type="EMBL" id="CAH1104401.1"/>
    </source>
</evidence>
<dbReference type="AlphaFoldDB" id="A0A9P0CMK3"/>
<dbReference type="EMBL" id="OV651828">
    <property type="protein sequence ID" value="CAH1104401.1"/>
    <property type="molecule type" value="Genomic_DNA"/>
</dbReference>
<protein>
    <submittedName>
        <fullName evidence="2">Uncharacterized protein</fullName>
    </submittedName>
</protein>
<feature type="region of interest" description="Disordered" evidence="1">
    <location>
        <begin position="1"/>
        <end position="28"/>
    </location>
</feature>
<feature type="compositionally biased region" description="Low complexity" evidence="1">
    <location>
        <begin position="65"/>
        <end position="81"/>
    </location>
</feature>
<sequence>MESAKRPVAKNKKNHVTKSGQANKPVRKWRYEEQMSFLEPFVRQRETIGNLNNTNDIEENEPDTQENTAVTETQENTTVTESDGNTSEATRIPATATEFTPTLKKQQFSSNIKQLSKLKKDEPASSQLINYLIEKQQSEEASRSAAKDPTDFFCENITEKIKLFTPY</sequence>